<name>A0A9P4QNB0_9PLEO</name>
<sequence length="87" mass="9905">MVPLSLSLPGLFVSFLSRKARPWLLEDPSPFHHPSTQSFSWLCLICLSANRTSLGNSHSCSVYEFNSRRHARHVVNARELLRVQSDL</sequence>
<comment type="caution">
    <text evidence="1">The sequence shown here is derived from an EMBL/GenBank/DDBJ whole genome shotgun (WGS) entry which is preliminary data.</text>
</comment>
<proteinExistence type="predicted"/>
<reference evidence="1" key="1">
    <citation type="journal article" date="2020" name="Stud. Mycol.">
        <title>101 Dothideomycetes genomes: a test case for predicting lifestyles and emergence of pathogens.</title>
        <authorList>
            <person name="Haridas S."/>
            <person name="Albert R."/>
            <person name="Binder M."/>
            <person name="Bloem J."/>
            <person name="Labutti K."/>
            <person name="Salamov A."/>
            <person name="Andreopoulos B."/>
            <person name="Baker S."/>
            <person name="Barry K."/>
            <person name="Bills G."/>
            <person name="Bluhm B."/>
            <person name="Cannon C."/>
            <person name="Castanera R."/>
            <person name="Culley D."/>
            <person name="Daum C."/>
            <person name="Ezra D."/>
            <person name="Gonzalez J."/>
            <person name="Henrissat B."/>
            <person name="Kuo A."/>
            <person name="Liang C."/>
            <person name="Lipzen A."/>
            <person name="Lutzoni F."/>
            <person name="Magnuson J."/>
            <person name="Mondo S."/>
            <person name="Nolan M."/>
            <person name="Ohm R."/>
            <person name="Pangilinan J."/>
            <person name="Park H.-J."/>
            <person name="Ramirez L."/>
            <person name="Alfaro M."/>
            <person name="Sun H."/>
            <person name="Tritt A."/>
            <person name="Yoshinaga Y."/>
            <person name="Zwiers L.-H."/>
            <person name="Turgeon B."/>
            <person name="Goodwin S."/>
            <person name="Spatafora J."/>
            <person name="Crous P."/>
            <person name="Grigoriev I."/>
        </authorList>
    </citation>
    <scope>NUCLEOTIDE SEQUENCE</scope>
    <source>
        <strain evidence="1">CBS 125425</strain>
    </source>
</reference>
<dbReference type="AlphaFoldDB" id="A0A9P4QNB0"/>
<dbReference type="Proteomes" id="UP000799444">
    <property type="component" value="Unassembled WGS sequence"/>
</dbReference>
<keyword evidence="2" id="KW-1185">Reference proteome</keyword>
<evidence type="ECO:0000313" key="1">
    <source>
        <dbReference type="EMBL" id="KAF2727931.1"/>
    </source>
</evidence>
<organism evidence="1 2">
    <name type="scientific">Polyplosphaeria fusca</name>
    <dbReference type="NCBI Taxonomy" id="682080"/>
    <lineage>
        <taxon>Eukaryota</taxon>
        <taxon>Fungi</taxon>
        <taxon>Dikarya</taxon>
        <taxon>Ascomycota</taxon>
        <taxon>Pezizomycotina</taxon>
        <taxon>Dothideomycetes</taxon>
        <taxon>Pleosporomycetidae</taxon>
        <taxon>Pleosporales</taxon>
        <taxon>Tetraplosphaeriaceae</taxon>
        <taxon>Polyplosphaeria</taxon>
    </lineage>
</organism>
<gene>
    <name evidence="1" type="ORF">EJ04DRAFT_516963</name>
</gene>
<evidence type="ECO:0000313" key="2">
    <source>
        <dbReference type="Proteomes" id="UP000799444"/>
    </source>
</evidence>
<accession>A0A9P4QNB0</accession>
<feature type="non-terminal residue" evidence="1">
    <location>
        <position position="87"/>
    </location>
</feature>
<dbReference type="EMBL" id="ML996304">
    <property type="protein sequence ID" value="KAF2727931.1"/>
    <property type="molecule type" value="Genomic_DNA"/>
</dbReference>
<protein>
    <submittedName>
        <fullName evidence="1">Uncharacterized protein</fullName>
    </submittedName>
</protein>